<dbReference type="InterPro" id="IPR032710">
    <property type="entry name" value="NTF2-like_dom_sf"/>
</dbReference>
<name>A0A5J4Z4H4_PORPP</name>
<dbReference type="Gene3D" id="3.10.450.50">
    <property type="match status" value="1"/>
</dbReference>
<dbReference type="Pfam" id="PF17775">
    <property type="entry name" value="YchJ_M-like"/>
    <property type="match status" value="1"/>
</dbReference>
<dbReference type="Proteomes" id="UP000324585">
    <property type="component" value="Unassembled WGS sequence"/>
</dbReference>
<organism evidence="2 3">
    <name type="scientific">Porphyridium purpureum</name>
    <name type="common">Red alga</name>
    <name type="synonym">Porphyridium cruentum</name>
    <dbReference type="NCBI Taxonomy" id="35688"/>
    <lineage>
        <taxon>Eukaryota</taxon>
        <taxon>Rhodophyta</taxon>
        <taxon>Bangiophyceae</taxon>
        <taxon>Porphyridiales</taxon>
        <taxon>Porphyridiaceae</taxon>
        <taxon>Porphyridium</taxon>
    </lineage>
</organism>
<keyword evidence="3" id="KW-1185">Reference proteome</keyword>
<dbReference type="SUPFAM" id="SSF54427">
    <property type="entry name" value="NTF2-like"/>
    <property type="match status" value="1"/>
</dbReference>
<sequence length="234" mass="26299">MVPLFVSVFGARASTWLLLPPQVRLRRRLYANEITLRRANAVSVRMALPRLFVQIAELAFPHSRRGAVQVLSEDGRVYDILKSHLPRVPADSSSPCGCGSGASYRSCCEPFHSGTVVERTAADVLRARFCAYKYRLVRYLIKSVSPSSLLAKQQTPRRWAAEIASFCDDYQFVELEVLETKVAGPRTTFIVFRANLLSSGEPVSFTENAQFVELNGRWYYDNGYLFDVDAGDAF</sequence>
<proteinExistence type="predicted"/>
<dbReference type="AlphaFoldDB" id="A0A5J4Z4H4"/>
<accession>A0A5J4Z4H4</accession>
<evidence type="ECO:0000259" key="1">
    <source>
        <dbReference type="Pfam" id="PF17775"/>
    </source>
</evidence>
<feature type="domain" description="YchJ-like middle NTF2-like" evidence="1">
    <location>
        <begin position="120"/>
        <end position="223"/>
    </location>
</feature>
<evidence type="ECO:0000313" key="3">
    <source>
        <dbReference type="Proteomes" id="UP000324585"/>
    </source>
</evidence>
<evidence type="ECO:0000313" key="2">
    <source>
        <dbReference type="EMBL" id="KAA8497834.1"/>
    </source>
</evidence>
<comment type="caution">
    <text evidence="2">The sequence shown here is derived from an EMBL/GenBank/DDBJ whole genome shotgun (WGS) entry which is preliminary data.</text>
</comment>
<protein>
    <submittedName>
        <fullName evidence="2">UPF0225 protein</fullName>
    </submittedName>
</protein>
<dbReference type="InterPro" id="IPR048469">
    <property type="entry name" value="YchJ-like_M"/>
</dbReference>
<gene>
    <name evidence="2" type="ORF">FVE85_5419</name>
</gene>
<dbReference type="EMBL" id="VRMN01000001">
    <property type="protein sequence ID" value="KAA8497834.1"/>
    <property type="molecule type" value="Genomic_DNA"/>
</dbReference>
<reference evidence="3" key="1">
    <citation type="journal article" date="2019" name="Nat. Commun.">
        <title>Expansion of phycobilisome linker gene families in mesophilic red algae.</title>
        <authorList>
            <person name="Lee J."/>
            <person name="Kim D."/>
            <person name="Bhattacharya D."/>
            <person name="Yoon H.S."/>
        </authorList>
    </citation>
    <scope>NUCLEOTIDE SEQUENCE [LARGE SCALE GENOMIC DNA]</scope>
    <source>
        <strain evidence="3">CCMP 1328</strain>
    </source>
</reference>